<dbReference type="InterPro" id="IPR007201">
    <property type="entry name" value="Mei2-like_Rrm_C"/>
</dbReference>
<keyword evidence="3" id="KW-1185">Reference proteome</keyword>
<dbReference type="OMA" id="GTEDRFP"/>
<dbReference type="InterPro" id="IPR034863">
    <property type="entry name" value="Fungal_Mei2-like_RRM2"/>
</dbReference>
<gene>
    <name evidence="2" type="ORF">ACLA_095270</name>
</gene>
<dbReference type="RefSeq" id="XP_001270020.1">
    <property type="nucleotide sequence ID" value="XM_001270019.1"/>
</dbReference>
<protein>
    <recommendedName>
        <fullName evidence="1">Mei2-like C-terminal RNA recognition motif domain-containing protein</fullName>
    </recommendedName>
</protein>
<accession>A1CM07</accession>
<proteinExistence type="predicted"/>
<dbReference type="Proteomes" id="UP000006701">
    <property type="component" value="Unassembled WGS sequence"/>
</dbReference>
<dbReference type="STRING" id="344612.A1CM07"/>
<dbReference type="KEGG" id="act:ACLA_095270"/>
<dbReference type="VEuPathDB" id="FungiDB:ACLA_095270"/>
<evidence type="ECO:0000259" key="1">
    <source>
        <dbReference type="Pfam" id="PF04059"/>
    </source>
</evidence>
<organism evidence="2 3">
    <name type="scientific">Aspergillus clavatus (strain ATCC 1007 / CBS 513.65 / DSM 816 / NCTC 3887 / NRRL 1 / QM 1276 / 107)</name>
    <dbReference type="NCBI Taxonomy" id="344612"/>
    <lineage>
        <taxon>Eukaryota</taxon>
        <taxon>Fungi</taxon>
        <taxon>Dikarya</taxon>
        <taxon>Ascomycota</taxon>
        <taxon>Pezizomycotina</taxon>
        <taxon>Eurotiomycetes</taxon>
        <taxon>Eurotiomycetidae</taxon>
        <taxon>Eurotiales</taxon>
        <taxon>Aspergillaceae</taxon>
        <taxon>Aspergillus</taxon>
        <taxon>Aspergillus subgen. Fumigati</taxon>
    </lineage>
</organism>
<name>A1CM07_ASPCL</name>
<dbReference type="HOGENOM" id="CLU_019467_0_0_1"/>
<evidence type="ECO:0000313" key="3">
    <source>
        <dbReference type="Proteomes" id="UP000006701"/>
    </source>
</evidence>
<reference evidence="2 3" key="1">
    <citation type="journal article" date="2008" name="PLoS Genet.">
        <title>Genomic islands in the pathogenic filamentous fungus Aspergillus fumigatus.</title>
        <authorList>
            <person name="Fedorova N.D."/>
            <person name="Khaldi N."/>
            <person name="Joardar V.S."/>
            <person name="Maiti R."/>
            <person name="Amedeo P."/>
            <person name="Anderson M.J."/>
            <person name="Crabtree J."/>
            <person name="Silva J.C."/>
            <person name="Badger J.H."/>
            <person name="Albarraq A."/>
            <person name="Angiuoli S."/>
            <person name="Bussey H."/>
            <person name="Bowyer P."/>
            <person name="Cotty P.J."/>
            <person name="Dyer P.S."/>
            <person name="Egan A."/>
            <person name="Galens K."/>
            <person name="Fraser-Liggett C.M."/>
            <person name="Haas B.J."/>
            <person name="Inman J.M."/>
            <person name="Kent R."/>
            <person name="Lemieux S."/>
            <person name="Malavazi I."/>
            <person name="Orvis J."/>
            <person name="Roemer T."/>
            <person name="Ronning C.M."/>
            <person name="Sundaram J.P."/>
            <person name="Sutton G."/>
            <person name="Turner G."/>
            <person name="Venter J.C."/>
            <person name="White O.R."/>
            <person name="Whitty B.R."/>
            <person name="Youngman P."/>
            <person name="Wolfe K.H."/>
            <person name="Goldman G.H."/>
            <person name="Wortman J.R."/>
            <person name="Jiang B."/>
            <person name="Denning D.W."/>
            <person name="Nierman W.C."/>
        </authorList>
    </citation>
    <scope>NUCLEOTIDE SEQUENCE [LARGE SCALE GENOMIC DNA]</scope>
    <source>
        <strain evidence="3">ATCC 1007 / CBS 513.65 / DSM 816 / NCTC 3887 / NRRL 1</strain>
    </source>
</reference>
<dbReference type="CDD" id="cd12528">
    <property type="entry name" value="RRM2_MEI2_fungi"/>
    <property type="match status" value="1"/>
</dbReference>
<dbReference type="AlphaFoldDB" id="A1CM07"/>
<dbReference type="eggNOG" id="KOG4660">
    <property type="taxonomic scope" value="Eukaryota"/>
</dbReference>
<dbReference type="GeneID" id="4702402"/>
<evidence type="ECO:0000313" key="2">
    <source>
        <dbReference type="EMBL" id="EAW08594.1"/>
    </source>
</evidence>
<sequence>MATRNPSDPFLIPTTPSNRLRLSPTAANFTPTEITRPVVSGDQLNDLACNHPGLGHLNGQALAGPRAGGSSSLSITGLRLPNYGPIGRAPAIQKAYEAGMVADNMESERRNRAFAIDNVPTNLNYMSLAGFFNRREFVTLRGLVLTELSSLGRVYVAFTDSREAKKAIDKVRLLRPDWHMFPLSTKEYVQHSEPSLLSQASDYEGQLLVSVYYDSRNPTFNPHAIANSLQALATTFGDVKSFKPLLKGQENVSEFHLEFFNSRDAENAMVTLNGTTVDDCILEAILFRPDVGEDTALNALTSPSPVKDGLSRYNVPPYRNSSYVSGHSFRTPYMELSPTGRSTVPSGEHADLIDWMSRAGEGILPSPRREITRYPDARIISQNAVDIERIRLGLDVRTTIMLRNIPNKIDQTMLKAIVDESSHGKYDFMYLRIGRGSVVCELVPCYCDQIPSLMFLSTAIQGKDCLIQKFRNSSVMLEHPSFRPKIFHTGTGPLAGTEDRFPGPDNPSKMRRSIENAEHIGLFAPRVGQQYRDEQRRRRSQFDRGTTAAEREVVYVRTMSPNPFGVTNGLRSAPCTYPTSTIWYDPTIPERGPKTS</sequence>
<feature type="domain" description="Mei2-like C-terminal RNA recognition motif" evidence="1">
    <location>
        <begin position="397"/>
        <end position="434"/>
    </location>
</feature>
<dbReference type="EMBL" id="DS027058">
    <property type="protein sequence ID" value="EAW08594.1"/>
    <property type="molecule type" value="Genomic_DNA"/>
</dbReference>
<dbReference type="OrthoDB" id="417481at2759"/>
<dbReference type="Pfam" id="PF04059">
    <property type="entry name" value="RRM_2"/>
    <property type="match status" value="1"/>
</dbReference>